<comment type="caution">
    <text evidence="1">The sequence shown here is derived from an EMBL/GenBank/DDBJ whole genome shotgun (WGS) entry which is preliminary data.</text>
</comment>
<sequence>MWLLNAKTLTLQFFLEDVAPPYAILSHTWGDAEITFTDVQDPQQAYKQKEGWTKVEKCCRQALQDGFEYVWIDTCCIDKSSSAELQEAINSMFRWYRRSQVCYAYLADIKPGDDPVAEDSDFRRARWYTRGWTLQELIAPRLLIFFNVAWEAMGTRYGLRSVISAITGISASLFEGSPLNASRALRNASIAQKMSWASGRSTTRSEDTAYCLLGIFDVNMPMLYGEGTKAFTRLQEEIMKSSDDQSILAWGLGKPLSEPWGTSHELATSPDDFAACSNLVSFGAAEPGDSFSMTQRGLELHLPIIDLHDNGMILYCLLNCAVAGNGATVDRLLVLPLLQSGAQRSLSQNKAMNHTTITKKDEYTRMSLEKPLWIPIRSLRGRQRKTLYLPRLQLNKQLVAQFAAVHMEMKKINIPAGYSVAGIWPPAVAGDDLLQHSFQRIAPPPFDGCVMIHIARAFKPGFILIMAYNYRPLKIVAYNHRSLQLPEPPNMSRPESKPESRPRSRSRSKPGPDWLTRTVDTVRSAAATVAGVAVETLAGDSKLAELGIDSLAGLEMVHLLRVRLSVPVYTDGVLGCLTLADVARNIMRPPSAPQNSTEYDDASQGTLRRGIQNVVFSLATVGPDTSLLEFVSVSREKPLSFRKPRESKESHRLTEIYETNLAFGSDMMANVVLEADVALSRFSLSLTESADSRVMKRGNYED</sequence>
<dbReference type="Proteomes" id="UP001497680">
    <property type="component" value="Unassembled WGS sequence"/>
</dbReference>
<dbReference type="EMBL" id="MU394315">
    <property type="protein sequence ID" value="KAI6086493.1"/>
    <property type="molecule type" value="Genomic_DNA"/>
</dbReference>
<gene>
    <name evidence="1" type="ORF">F4821DRAFT_278545</name>
</gene>
<proteinExistence type="predicted"/>
<accession>A0ACC0D1H7</accession>
<name>A0ACC0D1H7_9PEZI</name>
<reference evidence="1 2" key="1">
    <citation type="journal article" date="2022" name="New Phytol.">
        <title>Ecological generalism drives hyperdiversity of secondary metabolite gene clusters in xylarialean endophytes.</title>
        <authorList>
            <person name="Franco M.E.E."/>
            <person name="Wisecaver J.H."/>
            <person name="Arnold A.E."/>
            <person name="Ju Y.M."/>
            <person name="Slot J.C."/>
            <person name="Ahrendt S."/>
            <person name="Moore L.P."/>
            <person name="Eastman K.E."/>
            <person name="Scott K."/>
            <person name="Konkel Z."/>
            <person name="Mondo S.J."/>
            <person name="Kuo A."/>
            <person name="Hayes R.D."/>
            <person name="Haridas S."/>
            <person name="Andreopoulos B."/>
            <person name="Riley R."/>
            <person name="LaButti K."/>
            <person name="Pangilinan J."/>
            <person name="Lipzen A."/>
            <person name="Amirebrahimi M."/>
            <person name="Yan J."/>
            <person name="Adam C."/>
            <person name="Keymanesh K."/>
            <person name="Ng V."/>
            <person name="Louie K."/>
            <person name="Northen T."/>
            <person name="Drula E."/>
            <person name="Henrissat B."/>
            <person name="Hsieh H.M."/>
            <person name="Youens-Clark K."/>
            <person name="Lutzoni F."/>
            <person name="Miadlikowska J."/>
            <person name="Eastwood D.C."/>
            <person name="Hamelin R.C."/>
            <person name="Grigoriev I.V."/>
            <person name="U'Ren J.M."/>
        </authorList>
    </citation>
    <scope>NUCLEOTIDE SEQUENCE [LARGE SCALE GENOMIC DNA]</scope>
    <source>
        <strain evidence="1 2">ER1909</strain>
    </source>
</reference>
<evidence type="ECO:0000313" key="2">
    <source>
        <dbReference type="Proteomes" id="UP001497680"/>
    </source>
</evidence>
<evidence type="ECO:0000313" key="1">
    <source>
        <dbReference type="EMBL" id="KAI6086493.1"/>
    </source>
</evidence>
<organism evidence="1 2">
    <name type="scientific">Hypoxylon rubiginosum</name>
    <dbReference type="NCBI Taxonomy" id="110542"/>
    <lineage>
        <taxon>Eukaryota</taxon>
        <taxon>Fungi</taxon>
        <taxon>Dikarya</taxon>
        <taxon>Ascomycota</taxon>
        <taxon>Pezizomycotina</taxon>
        <taxon>Sordariomycetes</taxon>
        <taxon>Xylariomycetidae</taxon>
        <taxon>Xylariales</taxon>
        <taxon>Hypoxylaceae</taxon>
        <taxon>Hypoxylon</taxon>
    </lineage>
</organism>
<keyword evidence="2" id="KW-1185">Reference proteome</keyword>
<protein>
    <submittedName>
        <fullName evidence="1">HET-domain-containing protein</fullName>
    </submittedName>
</protein>